<evidence type="ECO:0008006" key="3">
    <source>
        <dbReference type="Google" id="ProtNLM"/>
    </source>
</evidence>
<proteinExistence type="predicted"/>
<reference evidence="1 2" key="1">
    <citation type="submission" date="2016-07" db="EMBL/GenBank/DDBJ databases">
        <authorList>
            <person name="Jeong J.-J."/>
            <person name="Kim D.W."/>
            <person name="Sang M.K."/>
            <person name="Choi I.-G."/>
            <person name="Kim K.D."/>
        </authorList>
    </citation>
    <scope>NUCLEOTIDE SEQUENCE [LARGE SCALE GENOMIC DNA]</scope>
    <source>
        <strain evidence="1 2">UTM-3</strain>
    </source>
</reference>
<gene>
    <name evidence="1" type="ORF">BBI01_03125</name>
</gene>
<comment type="caution">
    <text evidence="1">The sequence shown here is derived from an EMBL/GenBank/DDBJ whole genome shotgun (WGS) entry which is preliminary data.</text>
</comment>
<organism evidence="1 2">
    <name type="scientific">Chryseobacterium artocarpi</name>
    <dbReference type="NCBI Taxonomy" id="1414727"/>
    <lineage>
        <taxon>Bacteria</taxon>
        <taxon>Pseudomonadati</taxon>
        <taxon>Bacteroidota</taxon>
        <taxon>Flavobacteriia</taxon>
        <taxon>Flavobacteriales</taxon>
        <taxon>Weeksellaceae</taxon>
        <taxon>Chryseobacterium group</taxon>
        <taxon>Chryseobacterium</taxon>
    </lineage>
</organism>
<dbReference type="EMBL" id="MAYH01000001">
    <property type="protein sequence ID" value="OCA77460.1"/>
    <property type="molecule type" value="Genomic_DNA"/>
</dbReference>
<dbReference type="RefSeq" id="WP_065393210.1">
    <property type="nucleotide sequence ID" value="NZ_MAYH01000001.1"/>
</dbReference>
<name>A0A1B9A0T5_9FLAO</name>
<protein>
    <recommendedName>
        <fullName evidence="3">LysM domain-containing protein</fullName>
    </recommendedName>
</protein>
<accession>A0A1B9A0T5</accession>
<evidence type="ECO:0000313" key="1">
    <source>
        <dbReference type="EMBL" id="OCA77460.1"/>
    </source>
</evidence>
<sequence length="376" mass="43692">MKKNNPNPGNLLRGIISSVKEDIYYVKQGETLESISWDLTLENPKYLREYHNLRCSYLDFIPEDGALRFLQKLHVPNSDEIVKLNEQIRKSGESLCCLLPTGKTSFNIKLIDGNYQVKQTESDEGIQKSEYSYGLHFKYIKEDEKGHYVEFTMNNFKKNEEEPEEKINNLASDFVKIVYPVTLIIDKSGNFVAAQPIKDSKDIIGDLEALKQYYAGVYAISHIDRMKNKMNDPQVIYNSLKGTLPFQFIFNQFYKANYHSKDTAAPYRDKFSWLALATPVRLEMIHQILPQNSSDVIEILQTGKSVDYRTVSELYYTDFEYDRQIMPHSKSVKANHSAAYTLDFKDFSIQKIKARFDIRIADYEKTMTFELEKLVS</sequence>
<evidence type="ECO:0000313" key="2">
    <source>
        <dbReference type="Proteomes" id="UP000092651"/>
    </source>
</evidence>
<dbReference type="AlphaFoldDB" id="A0A1B9A0T5"/>
<keyword evidence="2" id="KW-1185">Reference proteome</keyword>
<dbReference type="Proteomes" id="UP000092651">
    <property type="component" value="Unassembled WGS sequence"/>
</dbReference>
<dbReference type="OrthoDB" id="1267051at2"/>